<feature type="domain" description="C2H2-type" evidence="2">
    <location>
        <begin position="670"/>
        <end position="693"/>
    </location>
</feature>
<evidence type="ECO:0000256" key="1">
    <source>
        <dbReference type="SAM" id="MobiDB-lite"/>
    </source>
</evidence>
<gene>
    <name evidence="3" type="ORF">OBRU01_01576</name>
</gene>
<dbReference type="STRING" id="104452.A0A0L7LU29"/>
<reference evidence="3 4" key="1">
    <citation type="journal article" date="2015" name="Genome Biol. Evol.">
        <title>The genome of winter moth (Operophtera brumata) provides a genomic perspective on sexual dimorphism and phenology.</title>
        <authorList>
            <person name="Derks M.F."/>
            <person name="Smit S."/>
            <person name="Salis L."/>
            <person name="Schijlen E."/>
            <person name="Bossers A."/>
            <person name="Mateman C."/>
            <person name="Pijl A.S."/>
            <person name="de Ridder D."/>
            <person name="Groenen M.A."/>
            <person name="Visser M.E."/>
            <person name="Megens H.J."/>
        </authorList>
    </citation>
    <scope>NUCLEOTIDE SEQUENCE [LARGE SCALE GENOMIC DNA]</scope>
    <source>
        <strain evidence="3">WM2013NL</strain>
        <tissue evidence="3">Head and thorax</tissue>
    </source>
</reference>
<feature type="compositionally biased region" description="Low complexity" evidence="1">
    <location>
        <begin position="735"/>
        <end position="752"/>
    </location>
</feature>
<comment type="caution">
    <text evidence="3">The sequence shown here is derived from an EMBL/GenBank/DDBJ whole genome shotgun (WGS) entry which is preliminary data.</text>
</comment>
<feature type="compositionally biased region" description="Polar residues" evidence="1">
    <location>
        <begin position="598"/>
        <end position="607"/>
    </location>
</feature>
<dbReference type="SMART" id="SM00355">
    <property type="entry name" value="ZnF_C2H2"/>
    <property type="match status" value="5"/>
</dbReference>
<evidence type="ECO:0000313" key="4">
    <source>
        <dbReference type="Proteomes" id="UP000037510"/>
    </source>
</evidence>
<feature type="compositionally biased region" description="Acidic residues" evidence="1">
    <location>
        <begin position="717"/>
        <end position="729"/>
    </location>
</feature>
<feature type="compositionally biased region" description="Polar residues" evidence="1">
    <location>
        <begin position="1105"/>
        <end position="1120"/>
    </location>
</feature>
<feature type="region of interest" description="Disordered" evidence="1">
    <location>
        <begin position="908"/>
        <end position="985"/>
    </location>
</feature>
<dbReference type="EMBL" id="JTDY01000097">
    <property type="protein sequence ID" value="KOB78884.1"/>
    <property type="molecule type" value="Genomic_DNA"/>
</dbReference>
<feature type="domain" description="C2H2-type" evidence="2">
    <location>
        <begin position="642"/>
        <end position="664"/>
    </location>
</feature>
<feature type="domain" description="C2H2-type" evidence="2">
    <location>
        <begin position="357"/>
        <end position="377"/>
    </location>
</feature>
<sequence length="1166" mass="130927">MAGNKVNKAKGKYDKSKGTSIVPANEETEDYDFSLLRKPIQTSITGLGQARKIFDLATEELKKLLSDECDVLYECKVCRNIFRSLANFISHKRVYCKDTFNSNQHGHFIQPPPTGNSMDVDDDDRIPLTKDLTSIVEKLNKNKSSYMDSKDVQVALQEIPSTSVAVFQNIDNGLEKESETMLNQADGNFKVASSADMDSVIQISDDEESSDSVDLKRNAVLDSEDAEVPHEVQTRGEPARVPVSRLLGDILHLLERLPASVQGASVSNSVGSSGAMQFSTQNDAEVPHEVQTRGEPPRGPVSRLLGDILHLLERLPASVQGASVSYSVGSSDALQFSTQKTLKFHMKYKHVESRLVYPCPDCLEIFSTSWSVYRHLFKAFKMNNPPAFYERRKNNQKAPAAPKISEEERIEQENQAWMDNMEFDGEISRCGGCGRTFERRAALAAHTHTCQPRNRALARRPETKRIEIQIRKDYNKGPNANLALLKPADTVGKFVSPAHSMPTEHYQGDPRETKRIEIQIRKDYEGPNANLALLKPADTVENKIKDEPIDDSEKELEKESTEKEPVKAEDDDKIDENSMDSVSRQSEEESNASESPEKNATQEQIVTPQPPPVRLPFAQHAEKSNLMALRQRIIGDIELDKLLCKKCNTRCDHIRSLYDHVAAHYKWMRYACKLCNFKHYHFDQLPEHVKTVHKLRGDKDFYFSTLKALDGAEALELSEDPEEINDTESPESRPSRCSSDSSRLSDDSSSSSARVEGFRKRKGGDRDENDLPSNQKTFEENSSDIDDVCDKVEKRPIIEVHSSVASRRPVRRKAKPKHADFEYDLSNLLKMEAQGYRENQTSTNATKTYQPKKKTQAEVAITYEIINKDCLGAMDTLSRKAVEVAKAAMKTANFAVYSCTQREQAPNVFVRPMIPKSSKDKISPKKDTNEEKKDNSNVNKDIKNKPQIVEPAVIDDKDETIKLTDSDATTSKEQDDAKKTSEPTKNKTITSVVPIKFRRQSLDVIKNPLINQNIKDFRKAGMKTKILVIKPIKVKDGAQSTNSPLKFQTIKLKDRKSTGDEFSDQVVVVKVPNVDRNVVLSVPESMVLATEKPVEKGQSHETVDLVTNGTTPNPSTSINENESKTDKSDKSCDINLLCDEDSLKLDITSKSVVKIDKKMSSSNEFS</sequence>
<evidence type="ECO:0000259" key="2">
    <source>
        <dbReference type="SMART" id="SM00355"/>
    </source>
</evidence>
<name>A0A0L7LU29_OPEBR</name>
<dbReference type="PANTHER" id="PTHR21020">
    <property type="entry name" value="ZINC FINGER PROTEIN 800"/>
    <property type="match status" value="1"/>
</dbReference>
<feature type="region of interest" description="Disordered" evidence="1">
    <location>
        <begin position="717"/>
        <end position="786"/>
    </location>
</feature>
<dbReference type="Proteomes" id="UP000037510">
    <property type="component" value="Unassembled WGS sequence"/>
</dbReference>
<feature type="region of interest" description="Disordered" evidence="1">
    <location>
        <begin position="542"/>
        <end position="616"/>
    </location>
</feature>
<feature type="compositionally biased region" description="Basic and acidic residues" evidence="1">
    <location>
        <begin position="555"/>
        <end position="570"/>
    </location>
</feature>
<dbReference type="InterPro" id="IPR013087">
    <property type="entry name" value="Znf_C2H2_type"/>
</dbReference>
<keyword evidence="4" id="KW-1185">Reference proteome</keyword>
<feature type="domain" description="C2H2-type" evidence="2">
    <location>
        <begin position="73"/>
        <end position="93"/>
    </location>
</feature>
<feature type="domain" description="C2H2-type" evidence="2">
    <location>
        <begin position="428"/>
        <end position="448"/>
    </location>
</feature>
<feature type="region of interest" description="Disordered" evidence="1">
    <location>
        <begin position="1092"/>
        <end position="1130"/>
    </location>
</feature>
<dbReference type="PANTHER" id="PTHR21020:SF0">
    <property type="entry name" value="ZINC FINGER PROTEIN 800"/>
    <property type="match status" value="1"/>
</dbReference>
<dbReference type="AlphaFoldDB" id="A0A0L7LU29"/>
<dbReference type="InterPro" id="IPR039149">
    <property type="entry name" value="ZNF800"/>
</dbReference>
<feature type="compositionally biased region" description="Basic and acidic residues" evidence="1">
    <location>
        <begin position="917"/>
        <end position="944"/>
    </location>
</feature>
<evidence type="ECO:0000313" key="3">
    <source>
        <dbReference type="EMBL" id="KOB78884.1"/>
    </source>
</evidence>
<feature type="compositionally biased region" description="Basic and acidic residues" evidence="1">
    <location>
        <begin position="1092"/>
        <end position="1103"/>
    </location>
</feature>
<proteinExistence type="predicted"/>
<feature type="compositionally biased region" description="Basic and acidic residues" evidence="1">
    <location>
        <begin position="1121"/>
        <end position="1130"/>
    </location>
</feature>
<accession>A0A0L7LU29</accession>
<protein>
    <recommendedName>
        <fullName evidence="2">C2H2-type domain-containing protein</fullName>
    </recommendedName>
</protein>
<feature type="compositionally biased region" description="Basic and acidic residues" evidence="1">
    <location>
        <begin position="959"/>
        <end position="985"/>
    </location>
</feature>
<organism evidence="3 4">
    <name type="scientific">Operophtera brumata</name>
    <name type="common">Winter moth</name>
    <name type="synonym">Phalaena brumata</name>
    <dbReference type="NCBI Taxonomy" id="104452"/>
    <lineage>
        <taxon>Eukaryota</taxon>
        <taxon>Metazoa</taxon>
        <taxon>Ecdysozoa</taxon>
        <taxon>Arthropoda</taxon>
        <taxon>Hexapoda</taxon>
        <taxon>Insecta</taxon>
        <taxon>Pterygota</taxon>
        <taxon>Neoptera</taxon>
        <taxon>Endopterygota</taxon>
        <taxon>Lepidoptera</taxon>
        <taxon>Glossata</taxon>
        <taxon>Ditrysia</taxon>
        <taxon>Geometroidea</taxon>
        <taxon>Geometridae</taxon>
        <taxon>Larentiinae</taxon>
        <taxon>Operophtera</taxon>
    </lineage>
</organism>